<keyword evidence="5 9" id="KW-0093">Biotin biosynthesis</keyword>
<evidence type="ECO:0000313" key="10">
    <source>
        <dbReference type="EMBL" id="MEY7998893.1"/>
    </source>
</evidence>
<sequence length="241" mass="26801">MTKGIYVVGTDTEIGKTLVTGALVYILCKNGCKTTYFKAALSGAESVNGRIIPGDTEFVCSIAGIHEKYEDLTPYIYETAVSPYLASKIENKPIDIKVIEDKLNNLKKKYDYIICEGSGGVTCPIADVDSQIYTLDNLIKDMNMDVVLVARAGLGTINHTLLTVDYLKNKGITIRGIIINGYEDNMLCNDNIRMIEKMANIPILGIMPFINTKSDEFMEDVKRKSEKVFDSRKIIDCMKVI</sequence>
<feature type="binding site" evidence="9">
    <location>
        <position position="116"/>
    </location>
    <ligand>
        <name>Mg(2+)</name>
        <dbReference type="ChEBI" id="CHEBI:18420"/>
    </ligand>
</feature>
<evidence type="ECO:0000256" key="8">
    <source>
        <dbReference type="ARBA" id="ARBA00047386"/>
    </source>
</evidence>
<evidence type="ECO:0000256" key="7">
    <source>
        <dbReference type="ARBA" id="ARBA00022842"/>
    </source>
</evidence>
<feature type="binding site" evidence="9">
    <location>
        <begin position="13"/>
        <end position="18"/>
    </location>
    <ligand>
        <name>ATP</name>
        <dbReference type="ChEBI" id="CHEBI:30616"/>
    </ligand>
</feature>
<dbReference type="SUPFAM" id="SSF52540">
    <property type="entry name" value="P-loop containing nucleoside triphosphate hydrolases"/>
    <property type="match status" value="1"/>
</dbReference>
<dbReference type="RefSeq" id="WP_369702770.1">
    <property type="nucleotide sequence ID" value="NZ_JBGEWD010000001.1"/>
</dbReference>
<comment type="caution">
    <text evidence="9">Lacks conserved residue(s) required for the propagation of feature annotation.</text>
</comment>
<comment type="caution">
    <text evidence="10">The sequence shown here is derived from an EMBL/GenBank/DDBJ whole genome shotgun (WGS) entry which is preliminary data.</text>
</comment>
<dbReference type="Gene3D" id="3.40.50.300">
    <property type="entry name" value="P-loop containing nucleotide triphosphate hydrolases"/>
    <property type="match status" value="1"/>
</dbReference>
<dbReference type="GO" id="GO:0004141">
    <property type="term" value="F:dethiobiotin synthase activity"/>
    <property type="evidence" value="ECO:0007669"/>
    <property type="project" value="UniProtKB-EC"/>
</dbReference>
<feature type="binding site" evidence="9">
    <location>
        <position position="55"/>
    </location>
    <ligand>
        <name>Mg(2+)</name>
        <dbReference type="ChEBI" id="CHEBI:18420"/>
    </ligand>
</feature>
<protein>
    <recommendedName>
        <fullName evidence="9">ATP-dependent dethiobiotin synthetase BioD</fullName>
        <ecNumber evidence="9">6.3.3.3</ecNumber>
    </recommendedName>
    <alternativeName>
        <fullName evidence="9">DTB synthetase</fullName>
        <shortName evidence="9">DTBS</shortName>
    </alternativeName>
    <alternativeName>
        <fullName evidence="9">Dethiobiotin synthase</fullName>
    </alternativeName>
</protein>
<dbReference type="InterPro" id="IPR004472">
    <property type="entry name" value="DTB_synth_BioD"/>
</dbReference>
<comment type="subcellular location">
    <subcellularLocation>
        <location evidence="9">Cytoplasm</location>
    </subcellularLocation>
</comment>
<feature type="binding site" evidence="9">
    <location>
        <begin position="208"/>
        <end position="210"/>
    </location>
    <ligand>
        <name>ATP</name>
        <dbReference type="ChEBI" id="CHEBI:30616"/>
    </ligand>
</feature>
<proteinExistence type="inferred from homology"/>
<name>A0ABV4BK77_9CLOT</name>
<evidence type="ECO:0000256" key="2">
    <source>
        <dbReference type="ARBA" id="ARBA00022598"/>
    </source>
</evidence>
<comment type="subunit">
    <text evidence="9">Homodimer.</text>
</comment>
<comment type="similarity">
    <text evidence="9">Belongs to the dethiobiotin synthetase family.</text>
</comment>
<keyword evidence="11" id="KW-1185">Reference proteome</keyword>
<dbReference type="CDD" id="cd03109">
    <property type="entry name" value="DTBS"/>
    <property type="match status" value="1"/>
</dbReference>
<reference evidence="10 11" key="1">
    <citation type="submission" date="2024-08" db="EMBL/GenBank/DDBJ databases">
        <title>Clostridium lapicellarii sp. nov., and Clostridium renhuaiense sp. nov., two species isolated from the mud in a fermentation cellar used for producing sauce-flavour Chinese liquors.</title>
        <authorList>
            <person name="Yang F."/>
            <person name="Wang H."/>
            <person name="Chen L.Q."/>
            <person name="Zhou N."/>
            <person name="Lu J.J."/>
            <person name="Pu X.X."/>
            <person name="Wan B."/>
            <person name="Wang L."/>
            <person name="Liu S.J."/>
        </authorList>
    </citation>
    <scope>NUCLEOTIDE SEQUENCE [LARGE SCALE GENOMIC DNA]</scope>
    <source>
        <strain evidence="10 11">MT-5</strain>
    </source>
</reference>
<feature type="binding site" evidence="9">
    <location>
        <begin position="116"/>
        <end position="119"/>
    </location>
    <ligand>
        <name>ATP</name>
        <dbReference type="ChEBI" id="CHEBI:30616"/>
    </ligand>
</feature>
<dbReference type="Proteomes" id="UP001564657">
    <property type="component" value="Unassembled WGS sequence"/>
</dbReference>
<keyword evidence="7 9" id="KW-0460">Magnesium</keyword>
<feature type="active site" evidence="9">
    <location>
        <position position="38"/>
    </location>
</feature>
<dbReference type="Pfam" id="PF13500">
    <property type="entry name" value="AAA_26"/>
    <property type="match status" value="1"/>
</dbReference>
<feature type="binding site" evidence="9">
    <location>
        <position position="55"/>
    </location>
    <ligand>
        <name>ATP</name>
        <dbReference type="ChEBI" id="CHEBI:30616"/>
    </ligand>
</feature>
<gene>
    <name evidence="9 10" type="primary">bioD</name>
    <name evidence="10" type="ORF">AB8U03_01550</name>
</gene>
<accession>A0ABV4BK77</accession>
<dbReference type="PANTHER" id="PTHR43210">
    <property type="entry name" value="DETHIOBIOTIN SYNTHETASE"/>
    <property type="match status" value="1"/>
</dbReference>
<evidence type="ECO:0000256" key="1">
    <source>
        <dbReference type="ARBA" id="ARBA00022490"/>
    </source>
</evidence>
<feature type="binding site" evidence="9">
    <location>
        <position position="42"/>
    </location>
    <ligand>
        <name>substrate</name>
    </ligand>
</feature>
<dbReference type="HAMAP" id="MF_00336">
    <property type="entry name" value="BioD"/>
    <property type="match status" value="1"/>
</dbReference>
<evidence type="ECO:0000256" key="5">
    <source>
        <dbReference type="ARBA" id="ARBA00022756"/>
    </source>
</evidence>
<keyword evidence="4 9" id="KW-0547">Nucleotide-binding</keyword>
<dbReference type="EMBL" id="JBGEWD010000001">
    <property type="protein sequence ID" value="MEY7998893.1"/>
    <property type="molecule type" value="Genomic_DNA"/>
</dbReference>
<comment type="cofactor">
    <cofactor evidence="9">
        <name>Mg(2+)</name>
        <dbReference type="ChEBI" id="CHEBI:18420"/>
    </cofactor>
</comment>
<evidence type="ECO:0000256" key="4">
    <source>
        <dbReference type="ARBA" id="ARBA00022741"/>
    </source>
</evidence>
<keyword evidence="3 9" id="KW-0479">Metal-binding</keyword>
<feature type="binding site" evidence="9">
    <location>
        <position position="17"/>
    </location>
    <ligand>
        <name>Mg(2+)</name>
        <dbReference type="ChEBI" id="CHEBI:18420"/>
    </ligand>
</feature>
<comment type="pathway">
    <text evidence="9">Cofactor biosynthesis; biotin biosynthesis; biotin from 7,8-diaminononanoate: step 1/2.</text>
</comment>
<organism evidence="10 11">
    <name type="scientific">Clostridium moutaii</name>
    <dbReference type="NCBI Taxonomy" id="3240932"/>
    <lineage>
        <taxon>Bacteria</taxon>
        <taxon>Bacillati</taxon>
        <taxon>Bacillota</taxon>
        <taxon>Clostridia</taxon>
        <taxon>Eubacteriales</taxon>
        <taxon>Clostridiaceae</taxon>
        <taxon>Clostridium</taxon>
    </lineage>
</organism>
<keyword evidence="1 9" id="KW-0963">Cytoplasm</keyword>
<keyword evidence="6 9" id="KW-0067">ATP-binding</keyword>
<dbReference type="EC" id="6.3.3.3" evidence="9"/>
<dbReference type="PANTHER" id="PTHR43210:SF2">
    <property type="entry name" value="ATP-DEPENDENT DETHIOBIOTIN SYNTHETASE BIOD 2"/>
    <property type="match status" value="1"/>
</dbReference>
<comment type="function">
    <text evidence="9">Catalyzes a mechanistically unusual reaction, the ATP-dependent insertion of CO2 between the N7 and N8 nitrogen atoms of 7,8-diaminopelargonic acid (DAPA, also called 7,8-diammoniononanoate) to form a ureido ring.</text>
</comment>
<dbReference type="InterPro" id="IPR027417">
    <property type="entry name" value="P-loop_NTPase"/>
</dbReference>
<dbReference type="PIRSF" id="PIRSF006755">
    <property type="entry name" value="DTB_synth"/>
    <property type="match status" value="1"/>
</dbReference>
<keyword evidence="2 9" id="KW-0436">Ligase</keyword>
<comment type="catalytic activity">
    <reaction evidence="9">
        <text>(7R,8S)-7,8-diammoniononanoate + CO2 + ATP = (4R,5S)-dethiobiotin + ADP + phosphate + 3 H(+)</text>
        <dbReference type="Rhea" id="RHEA:15805"/>
        <dbReference type="ChEBI" id="CHEBI:15378"/>
        <dbReference type="ChEBI" id="CHEBI:16526"/>
        <dbReference type="ChEBI" id="CHEBI:30616"/>
        <dbReference type="ChEBI" id="CHEBI:43474"/>
        <dbReference type="ChEBI" id="CHEBI:149469"/>
        <dbReference type="ChEBI" id="CHEBI:149473"/>
        <dbReference type="ChEBI" id="CHEBI:456216"/>
        <dbReference type="EC" id="6.3.3.3"/>
    </reaction>
</comment>
<comment type="catalytic activity">
    <reaction evidence="8">
        <text>(7R,8S)-8-amino-7-(carboxyamino)nonanoate + ATP = (4R,5S)-dethiobiotin + ADP + phosphate + H(+)</text>
        <dbReference type="Rhea" id="RHEA:63684"/>
        <dbReference type="ChEBI" id="CHEBI:15378"/>
        <dbReference type="ChEBI" id="CHEBI:30616"/>
        <dbReference type="ChEBI" id="CHEBI:43474"/>
        <dbReference type="ChEBI" id="CHEBI:149470"/>
        <dbReference type="ChEBI" id="CHEBI:149473"/>
        <dbReference type="ChEBI" id="CHEBI:456216"/>
    </reaction>
</comment>
<evidence type="ECO:0000256" key="6">
    <source>
        <dbReference type="ARBA" id="ARBA00022840"/>
    </source>
</evidence>
<evidence type="ECO:0000256" key="9">
    <source>
        <dbReference type="HAMAP-Rule" id="MF_00336"/>
    </source>
</evidence>
<dbReference type="NCBIfam" id="TIGR00347">
    <property type="entry name" value="bioD"/>
    <property type="match status" value="1"/>
</dbReference>
<evidence type="ECO:0000313" key="11">
    <source>
        <dbReference type="Proteomes" id="UP001564657"/>
    </source>
</evidence>
<evidence type="ECO:0000256" key="3">
    <source>
        <dbReference type="ARBA" id="ARBA00022723"/>
    </source>
</evidence>